<keyword evidence="2" id="KW-1185">Reference proteome</keyword>
<comment type="caution">
    <text evidence="1">The sequence shown here is derived from an EMBL/GenBank/DDBJ whole genome shotgun (WGS) entry which is preliminary data.</text>
</comment>
<dbReference type="Proteomes" id="UP000664109">
    <property type="component" value="Unassembled WGS sequence"/>
</dbReference>
<gene>
    <name evidence="1" type="ORF">JE024_36070</name>
</gene>
<proteinExistence type="predicted"/>
<accession>A0ABS2V2E1</accession>
<evidence type="ECO:0000313" key="1">
    <source>
        <dbReference type="EMBL" id="MBM9624001.1"/>
    </source>
</evidence>
<sequence>MSLGPTPVDPAIGPTYARILATPKEALELFDWAPPTAEQLQAVHEARVLLSIPQAGRQPVTELAGPTSW</sequence>
<organism evidence="1 2">
    <name type="scientific">Streptomyces zhihengii</name>
    <dbReference type="NCBI Taxonomy" id="1818004"/>
    <lineage>
        <taxon>Bacteria</taxon>
        <taxon>Bacillati</taxon>
        <taxon>Actinomycetota</taxon>
        <taxon>Actinomycetes</taxon>
        <taxon>Kitasatosporales</taxon>
        <taxon>Streptomycetaceae</taxon>
        <taxon>Streptomyces</taxon>
    </lineage>
</organism>
<dbReference type="RefSeq" id="WP_205378055.1">
    <property type="nucleotide sequence ID" value="NZ_JAFEJA010000002.1"/>
</dbReference>
<dbReference type="EMBL" id="JAFEJA010000002">
    <property type="protein sequence ID" value="MBM9624001.1"/>
    <property type="molecule type" value="Genomic_DNA"/>
</dbReference>
<evidence type="ECO:0000313" key="2">
    <source>
        <dbReference type="Proteomes" id="UP000664109"/>
    </source>
</evidence>
<name>A0ABS2V2E1_9ACTN</name>
<reference evidence="1 2" key="1">
    <citation type="journal article" date="2016" name="Arch. Microbiol.">
        <title>Streptomyces zhihengii sp. nov., isolated from rhizospheric soil of Psammosilene tunicoides.</title>
        <authorList>
            <person name="Huang M.J."/>
            <person name="Fei J.J."/>
            <person name="Salam N."/>
            <person name="Kim C.J."/>
            <person name="Hozzein W.N."/>
            <person name="Xiao M."/>
            <person name="Huang H.Q."/>
            <person name="Li W.J."/>
        </authorList>
    </citation>
    <scope>NUCLEOTIDE SEQUENCE [LARGE SCALE GENOMIC DNA]</scope>
    <source>
        <strain evidence="1 2">YIM T102</strain>
    </source>
</reference>
<protein>
    <submittedName>
        <fullName evidence="1">Uncharacterized protein</fullName>
    </submittedName>
</protein>